<dbReference type="SUPFAM" id="SSF48264">
    <property type="entry name" value="Cytochrome P450"/>
    <property type="match status" value="1"/>
</dbReference>
<feature type="signal peptide" evidence="12">
    <location>
        <begin position="1"/>
        <end position="20"/>
    </location>
</feature>
<evidence type="ECO:0000256" key="7">
    <source>
        <dbReference type="ARBA" id="ARBA00022989"/>
    </source>
</evidence>
<keyword evidence="9" id="KW-0408">Iron</keyword>
<keyword evidence="11" id="KW-0472">Membrane</keyword>
<evidence type="ECO:0000256" key="3">
    <source>
        <dbReference type="ARBA" id="ARBA00010617"/>
    </source>
</evidence>
<dbReference type="GO" id="GO:0016712">
    <property type="term" value="F:oxidoreductase activity, acting on paired donors, with incorporation or reduction of molecular oxygen, reduced flavin or flavoprotein as one donor, and incorporation of one atom of oxygen"/>
    <property type="evidence" value="ECO:0007669"/>
    <property type="project" value="UniProtKB-ARBA"/>
</dbReference>
<evidence type="ECO:0000256" key="10">
    <source>
        <dbReference type="ARBA" id="ARBA00023033"/>
    </source>
</evidence>
<comment type="subcellular location">
    <subcellularLocation>
        <location evidence="2">Membrane</location>
        <topology evidence="2">Single-pass membrane protein</topology>
    </subcellularLocation>
</comment>
<dbReference type="PANTHER" id="PTHR47955:SF22">
    <property type="entry name" value="CYTOCHROME P450 83B1-LIKE"/>
    <property type="match status" value="1"/>
</dbReference>
<keyword evidence="7" id="KW-1133">Transmembrane helix</keyword>
<evidence type="ECO:0000256" key="2">
    <source>
        <dbReference type="ARBA" id="ARBA00004167"/>
    </source>
</evidence>
<keyword evidence="6" id="KW-0479">Metal-binding</keyword>
<dbReference type="EMBL" id="JBEAFC010000006">
    <property type="protein sequence ID" value="KAL1553542.1"/>
    <property type="molecule type" value="Genomic_DNA"/>
</dbReference>
<protein>
    <submittedName>
        <fullName evidence="13">6,7,8-trihydroxycoumarin synthase-like</fullName>
    </submittedName>
</protein>
<dbReference type="GO" id="GO:0016020">
    <property type="term" value="C:membrane"/>
    <property type="evidence" value="ECO:0007669"/>
    <property type="project" value="UniProtKB-SubCell"/>
</dbReference>
<keyword evidence="12" id="KW-0732">Signal</keyword>
<evidence type="ECO:0000313" key="13">
    <source>
        <dbReference type="EMBL" id="KAL1553542.1"/>
    </source>
</evidence>
<dbReference type="InterPro" id="IPR001128">
    <property type="entry name" value="Cyt_P450"/>
</dbReference>
<dbReference type="GO" id="GO:0016114">
    <property type="term" value="P:terpenoid biosynthetic process"/>
    <property type="evidence" value="ECO:0007669"/>
    <property type="project" value="UniProtKB-ARBA"/>
</dbReference>
<keyword evidence="4" id="KW-0349">Heme</keyword>
<keyword evidence="8" id="KW-0560">Oxidoreductase</keyword>
<dbReference type="Gene3D" id="1.10.630.10">
    <property type="entry name" value="Cytochrome P450"/>
    <property type="match status" value="1"/>
</dbReference>
<comment type="cofactor">
    <cofactor evidence="1">
        <name>heme</name>
        <dbReference type="ChEBI" id="CHEBI:30413"/>
    </cofactor>
</comment>
<reference evidence="13 14" key="1">
    <citation type="submission" date="2024-06" db="EMBL/GenBank/DDBJ databases">
        <title>A chromosome level genome sequence of Diviner's sage (Salvia divinorum).</title>
        <authorList>
            <person name="Ford S.A."/>
            <person name="Ro D.-K."/>
            <person name="Ness R.W."/>
            <person name="Phillips M.A."/>
        </authorList>
    </citation>
    <scope>NUCLEOTIDE SEQUENCE [LARGE SCALE GENOMIC DNA]</scope>
    <source>
        <strain evidence="13">SAF-2024a</strain>
        <tissue evidence="13">Leaf</tissue>
    </source>
</reference>
<evidence type="ECO:0000256" key="6">
    <source>
        <dbReference type="ARBA" id="ARBA00022723"/>
    </source>
</evidence>
<evidence type="ECO:0000256" key="9">
    <source>
        <dbReference type="ARBA" id="ARBA00023004"/>
    </source>
</evidence>
<dbReference type="PANTHER" id="PTHR47955">
    <property type="entry name" value="CYTOCHROME P450 FAMILY 71 PROTEIN"/>
    <property type="match status" value="1"/>
</dbReference>
<dbReference type="Proteomes" id="UP001567538">
    <property type="component" value="Unassembled WGS sequence"/>
</dbReference>
<evidence type="ECO:0000256" key="4">
    <source>
        <dbReference type="ARBA" id="ARBA00022617"/>
    </source>
</evidence>
<dbReference type="Pfam" id="PF00067">
    <property type="entry name" value="p450"/>
    <property type="match status" value="1"/>
</dbReference>
<evidence type="ECO:0000256" key="8">
    <source>
        <dbReference type="ARBA" id="ARBA00023002"/>
    </source>
</evidence>
<feature type="chain" id="PRO_5044793153" evidence="12">
    <location>
        <begin position="21"/>
        <end position="227"/>
    </location>
</feature>
<evidence type="ECO:0000256" key="12">
    <source>
        <dbReference type="SAM" id="SignalP"/>
    </source>
</evidence>
<keyword evidence="14" id="KW-1185">Reference proteome</keyword>
<sequence length="227" mass="25270">MIFLLLLLSLPIITILFFQAKNHKHATNLQPPGPPGLPFIGNLHQFDGQSPHTYLRRLSNKHGPVMSLKLGFRPVVVISSADAVKEIMKSHDAVFSSRPLLVSLQRLTYNCLDVAFSPYNDVWREMRKISTIHLFSAKQVQSSLPIFEDEVRKMMAKIARDASSSSVVNLSETMMSLSSNSICRVAFGKTYGDEGYGKNRFFDLLHEMQSILGGLLCGGLLALVSMD</sequence>
<name>A0ABD1HAU1_SALDI</name>
<accession>A0ABD1HAU1</accession>
<gene>
    <name evidence="13" type="ORF">AAHA92_14205</name>
</gene>
<dbReference type="GO" id="GO:0046872">
    <property type="term" value="F:metal ion binding"/>
    <property type="evidence" value="ECO:0007669"/>
    <property type="project" value="UniProtKB-KW"/>
</dbReference>
<evidence type="ECO:0000256" key="5">
    <source>
        <dbReference type="ARBA" id="ARBA00022692"/>
    </source>
</evidence>
<evidence type="ECO:0000313" key="14">
    <source>
        <dbReference type="Proteomes" id="UP001567538"/>
    </source>
</evidence>
<dbReference type="PRINTS" id="PR00463">
    <property type="entry name" value="EP450I"/>
</dbReference>
<dbReference type="InterPro" id="IPR002401">
    <property type="entry name" value="Cyt_P450_E_grp-I"/>
</dbReference>
<comment type="caution">
    <text evidence="13">The sequence shown here is derived from an EMBL/GenBank/DDBJ whole genome shotgun (WGS) entry which is preliminary data.</text>
</comment>
<keyword evidence="10" id="KW-0503">Monooxygenase</keyword>
<proteinExistence type="inferred from homology"/>
<organism evidence="13 14">
    <name type="scientific">Salvia divinorum</name>
    <name type="common">Maria pastora</name>
    <name type="synonym">Diviner's sage</name>
    <dbReference type="NCBI Taxonomy" id="28513"/>
    <lineage>
        <taxon>Eukaryota</taxon>
        <taxon>Viridiplantae</taxon>
        <taxon>Streptophyta</taxon>
        <taxon>Embryophyta</taxon>
        <taxon>Tracheophyta</taxon>
        <taxon>Spermatophyta</taxon>
        <taxon>Magnoliopsida</taxon>
        <taxon>eudicotyledons</taxon>
        <taxon>Gunneridae</taxon>
        <taxon>Pentapetalae</taxon>
        <taxon>asterids</taxon>
        <taxon>lamiids</taxon>
        <taxon>Lamiales</taxon>
        <taxon>Lamiaceae</taxon>
        <taxon>Nepetoideae</taxon>
        <taxon>Mentheae</taxon>
        <taxon>Salviinae</taxon>
        <taxon>Salvia</taxon>
        <taxon>Salvia subgen. Calosphace</taxon>
    </lineage>
</organism>
<evidence type="ECO:0000256" key="1">
    <source>
        <dbReference type="ARBA" id="ARBA00001971"/>
    </source>
</evidence>
<keyword evidence="5" id="KW-0812">Transmembrane</keyword>
<comment type="similarity">
    <text evidence="3">Belongs to the cytochrome P450 family.</text>
</comment>
<dbReference type="AlphaFoldDB" id="A0ABD1HAU1"/>
<dbReference type="InterPro" id="IPR036396">
    <property type="entry name" value="Cyt_P450_sf"/>
</dbReference>
<evidence type="ECO:0000256" key="11">
    <source>
        <dbReference type="ARBA" id="ARBA00023136"/>
    </source>
</evidence>